<dbReference type="GeneID" id="66065536"/>
<evidence type="ECO:0000313" key="6">
    <source>
        <dbReference type="Proteomes" id="UP000054053"/>
    </source>
</evidence>
<proteinExistence type="predicted"/>
<dbReference type="HOGENOM" id="CLU_015773_1_0_1"/>
<dbReference type="AlphaFoldDB" id="A0A063BP66"/>
<feature type="compositionally biased region" description="Acidic residues" evidence="1">
    <location>
        <begin position="548"/>
        <end position="561"/>
    </location>
</feature>
<dbReference type="InterPro" id="IPR045518">
    <property type="entry name" value="2EXR"/>
</dbReference>
<feature type="domain" description="2EXR" evidence="2">
    <location>
        <begin position="53"/>
        <end position="156"/>
    </location>
</feature>
<organism evidence="3 6">
    <name type="scientific">Ustilaginoidea virens</name>
    <name type="common">Rice false smut fungus</name>
    <name type="synonym">Villosiclava virens</name>
    <dbReference type="NCBI Taxonomy" id="1159556"/>
    <lineage>
        <taxon>Eukaryota</taxon>
        <taxon>Fungi</taxon>
        <taxon>Dikarya</taxon>
        <taxon>Ascomycota</taxon>
        <taxon>Pezizomycotina</taxon>
        <taxon>Sordariomycetes</taxon>
        <taxon>Hypocreomycetidae</taxon>
        <taxon>Hypocreales</taxon>
        <taxon>Clavicipitaceae</taxon>
        <taxon>Ustilaginoidea</taxon>
    </lineage>
</organism>
<evidence type="ECO:0000259" key="2">
    <source>
        <dbReference type="Pfam" id="PF20150"/>
    </source>
</evidence>
<dbReference type="Pfam" id="PF20150">
    <property type="entry name" value="2EXR"/>
    <property type="match status" value="1"/>
</dbReference>
<feature type="compositionally biased region" description="Acidic residues" evidence="1">
    <location>
        <begin position="1"/>
        <end position="12"/>
    </location>
</feature>
<feature type="region of interest" description="Disordered" evidence="1">
    <location>
        <begin position="308"/>
        <end position="561"/>
    </location>
</feature>
<name>A0A063BP66_USTVR</name>
<dbReference type="RefSeq" id="XP_042998190.1">
    <property type="nucleotide sequence ID" value="XM_043142256.1"/>
</dbReference>
<dbReference type="STRING" id="1159556.A0A063BP66"/>
<evidence type="ECO:0000313" key="5">
    <source>
        <dbReference type="Proteomes" id="UP000027002"/>
    </source>
</evidence>
<reference evidence="6" key="2">
    <citation type="journal article" date="2016" name="Genome Announc.">
        <title>Genome sequence of Ustilaginoidea virens IPU010, a rice pathogenic fungus causing false smut.</title>
        <authorList>
            <person name="Kumagai T."/>
            <person name="Ishii T."/>
            <person name="Terai G."/>
            <person name="Umemura M."/>
            <person name="Machida M."/>
            <person name="Asai K."/>
        </authorList>
    </citation>
    <scope>NUCLEOTIDE SEQUENCE [LARGE SCALE GENOMIC DNA]</scope>
    <source>
        <strain evidence="6">IPU010</strain>
    </source>
</reference>
<feature type="compositionally biased region" description="Acidic residues" evidence="1">
    <location>
        <begin position="318"/>
        <end position="371"/>
    </location>
</feature>
<accession>A0A063BP66</accession>
<sequence length="561" mass="61739">MSSDDQSSDDDASSSIISSDASSEAGGLVDLEAQESASSGESEDEDDAPEHTFAKFTQLPPELRLRVWQLFCADLVARARVLQFSLSASSAAMRRPDHHSVKDHLTLADQTEALRIVMATHRESRSFAAEKYPDELGMDAGSGDAVVRFSRRADVVILRGLTTGRRYLLPGFAERVRNLGVVPDTQLEEAAPFLAGVFRNVARLYVIAAAEAESSARLRWCVTDYVHRYVVETYEKQPGLGEDTQSVFCWPDVDRHADFANYSLPRHLPRGQCAFLPGLETWPMVEFELESGVARYAALRKMKHTPLGVEDLHHGDGSDSDDEDSSEQDGGDGDSQDGEGTDLDEYESEGIDDGEIEIYDSGDSSEVETEPGDAGRFSSPEADDGGGAAPAPVPRSRKRKVVVDSDEDEQGDEPEMKRARRTGVGVVSDDEHGDGAGAEMRRGREKQVYSGGGSEDEGGQAEQPVRPSLAERLERLRQERVLSSASEEDDGEDDEDEDEEDEGEDDEEDDEDEDEDDEDDEEDDEEDEDEDEDQDQDNDGLLNIMAEEGSDDEQDQSDEGW</sequence>
<evidence type="ECO:0000256" key="1">
    <source>
        <dbReference type="SAM" id="MobiDB-lite"/>
    </source>
</evidence>
<dbReference type="PANTHER" id="PTHR35711">
    <property type="entry name" value="EXPRESSED PROTEIN"/>
    <property type="match status" value="1"/>
</dbReference>
<gene>
    <name evidence="4" type="ORF">UV8b_04758</name>
    <name evidence="3" type="ORF">UVI_02050200</name>
</gene>
<reference evidence="4" key="3">
    <citation type="submission" date="2020-03" db="EMBL/GenBank/DDBJ databases">
        <title>A mixture of massive structural variations and highly conserved coding sequences in Ustilaginoidea virens genome.</title>
        <authorList>
            <person name="Zhang K."/>
            <person name="Zhao Z."/>
            <person name="Zhang Z."/>
            <person name="Li Y."/>
            <person name="Hsiang T."/>
            <person name="Sun W."/>
        </authorList>
    </citation>
    <scope>NUCLEOTIDE SEQUENCE</scope>
    <source>
        <strain evidence="4">UV-8b</strain>
    </source>
</reference>
<feature type="compositionally biased region" description="Basic and acidic residues" evidence="1">
    <location>
        <begin position="429"/>
        <end position="447"/>
    </location>
</feature>
<feature type="compositionally biased region" description="Acidic residues" evidence="1">
    <location>
        <begin position="404"/>
        <end position="413"/>
    </location>
</feature>
<dbReference type="EMBL" id="CP072756">
    <property type="protein sequence ID" value="QUC20517.1"/>
    <property type="molecule type" value="Genomic_DNA"/>
</dbReference>
<dbReference type="Proteomes" id="UP000054053">
    <property type="component" value="Unassembled WGS sequence"/>
</dbReference>
<protein>
    <recommendedName>
        <fullName evidence="2">2EXR domain-containing protein</fullName>
    </recommendedName>
</protein>
<evidence type="ECO:0000313" key="3">
    <source>
        <dbReference type="EMBL" id="GAO15587.1"/>
    </source>
</evidence>
<dbReference type="EMBL" id="BBTG02000036">
    <property type="protein sequence ID" value="GAO15587.1"/>
    <property type="molecule type" value="Genomic_DNA"/>
</dbReference>
<feature type="compositionally biased region" description="Acidic residues" evidence="1">
    <location>
        <begin position="486"/>
        <end position="538"/>
    </location>
</feature>
<dbReference type="Proteomes" id="UP000027002">
    <property type="component" value="Chromosome 4"/>
</dbReference>
<feature type="compositionally biased region" description="Basic and acidic residues" evidence="1">
    <location>
        <begin position="469"/>
        <end position="480"/>
    </location>
</feature>
<evidence type="ECO:0000313" key="4">
    <source>
        <dbReference type="EMBL" id="QUC20517.1"/>
    </source>
</evidence>
<feature type="region of interest" description="Disordered" evidence="1">
    <location>
        <begin position="1"/>
        <end position="50"/>
    </location>
</feature>
<dbReference type="OrthoDB" id="3501032at2759"/>
<reference evidence="3" key="1">
    <citation type="journal article" date="2016" name="Genome Announc.">
        <title>Genome Sequence of Ustilaginoidea virens IPU010, a Rice Pathogenic Fungus Causing False Smut.</title>
        <authorList>
            <person name="Kumagai T."/>
            <person name="Ishii T."/>
            <person name="Terai G."/>
            <person name="Umemura M."/>
            <person name="Machida M."/>
            <person name="Asai K."/>
        </authorList>
    </citation>
    <scope>NUCLEOTIDE SEQUENCE [LARGE SCALE GENOMIC DNA]</scope>
    <source>
        <strain evidence="3">IPU010</strain>
    </source>
</reference>
<dbReference type="PANTHER" id="PTHR35711:SF1">
    <property type="entry name" value="ECTODERMAL, ISOFORM F"/>
    <property type="match status" value="1"/>
</dbReference>
<dbReference type="KEGG" id="uvi:66065536"/>
<feature type="compositionally biased region" description="Low complexity" evidence="1">
    <location>
        <begin position="13"/>
        <end position="23"/>
    </location>
</feature>
<keyword evidence="5" id="KW-1185">Reference proteome</keyword>